<dbReference type="Proteomes" id="UP000220927">
    <property type="component" value="Plasmid pRapFH23d"/>
</dbReference>
<organism evidence="1 2">
    <name type="scientific">Rhizobium acidisoli</name>
    <dbReference type="NCBI Taxonomy" id="1538158"/>
    <lineage>
        <taxon>Bacteria</taxon>
        <taxon>Pseudomonadati</taxon>
        <taxon>Pseudomonadota</taxon>
        <taxon>Alphaproteobacteria</taxon>
        <taxon>Hyphomicrobiales</taxon>
        <taxon>Rhizobiaceae</taxon>
        <taxon>Rhizobium/Agrobacterium group</taxon>
        <taxon>Rhizobium</taxon>
    </lineage>
</organism>
<gene>
    <name evidence="1" type="ORF">CO657_35715</name>
</gene>
<sequence>MGKEAGRRKLMLRLPELRGALADQYSEALGEIFEAYDLATNALERFQKQHPGQQTLINEYEQICREIEQEVVGLLLKKTEP</sequence>
<evidence type="ECO:0000313" key="2">
    <source>
        <dbReference type="Proteomes" id="UP000220927"/>
    </source>
</evidence>
<accession>A0AAE5WV51</accession>
<geneLocation type="plasmid" evidence="2">
    <name>prapfh23d</name>
</geneLocation>
<dbReference type="RefSeq" id="WP_054184926.1">
    <property type="nucleotide sequence ID" value="NZ_CP035002.1"/>
</dbReference>
<protein>
    <submittedName>
        <fullName evidence="1">Uncharacterized protein</fullName>
    </submittedName>
</protein>
<proteinExistence type="predicted"/>
<reference evidence="1 2" key="1">
    <citation type="submission" date="2019-01" db="EMBL/GenBank/DDBJ databases">
        <title>Genomic insights into the origins and evolution of symbiotic genes in the Phaseolus vulgaris microsymbionts.</title>
        <authorList>
            <person name="Tong W."/>
        </authorList>
    </citation>
    <scope>NUCLEOTIDE SEQUENCE [LARGE SCALE GENOMIC DNA]</scope>
    <source>
        <strain evidence="1 2">FH23</strain>
        <plasmid evidence="2">prapfh23d</plasmid>
    </source>
</reference>
<dbReference type="KEGG" id="rad:CO657_35715"/>
<evidence type="ECO:0000313" key="1">
    <source>
        <dbReference type="EMBL" id="QAS83132.1"/>
    </source>
</evidence>
<name>A0AAE5WV51_9HYPH</name>
<dbReference type="AlphaFoldDB" id="A0AAE5WV51"/>
<keyword evidence="1" id="KW-0614">Plasmid</keyword>
<keyword evidence="2" id="KW-1185">Reference proteome</keyword>
<dbReference type="EMBL" id="CP035002">
    <property type="protein sequence ID" value="QAS83132.1"/>
    <property type="molecule type" value="Genomic_DNA"/>
</dbReference>